<protein>
    <submittedName>
        <fullName evidence="3">Uncharacterized protein</fullName>
    </submittedName>
</protein>
<comment type="caution">
    <text evidence="3">The sequence shown here is derived from an EMBL/GenBank/DDBJ whole genome shotgun (WGS) entry which is preliminary data.</text>
</comment>
<reference evidence="3 4" key="1">
    <citation type="submission" date="2024-01" db="EMBL/GenBank/DDBJ databases">
        <title>A draft genome for a cacao thread blight-causing isolate of Paramarasmius palmivorus.</title>
        <authorList>
            <person name="Baruah I.K."/>
            <person name="Bukari Y."/>
            <person name="Amoako-Attah I."/>
            <person name="Meinhardt L.W."/>
            <person name="Bailey B.A."/>
            <person name="Cohen S.P."/>
        </authorList>
    </citation>
    <scope>NUCLEOTIDE SEQUENCE [LARGE SCALE GENOMIC DNA]</scope>
    <source>
        <strain evidence="3 4">GH-12</strain>
    </source>
</reference>
<dbReference type="EMBL" id="JAYKXP010000081">
    <property type="protein sequence ID" value="KAK7029537.1"/>
    <property type="molecule type" value="Genomic_DNA"/>
</dbReference>
<proteinExistence type="predicted"/>
<dbReference type="AlphaFoldDB" id="A0AAW0BTT2"/>
<evidence type="ECO:0000313" key="3">
    <source>
        <dbReference type="EMBL" id="KAK7029537.1"/>
    </source>
</evidence>
<keyword evidence="2" id="KW-1133">Transmembrane helix</keyword>
<accession>A0AAW0BTT2</accession>
<organism evidence="3 4">
    <name type="scientific">Paramarasmius palmivorus</name>
    <dbReference type="NCBI Taxonomy" id="297713"/>
    <lineage>
        <taxon>Eukaryota</taxon>
        <taxon>Fungi</taxon>
        <taxon>Dikarya</taxon>
        <taxon>Basidiomycota</taxon>
        <taxon>Agaricomycotina</taxon>
        <taxon>Agaricomycetes</taxon>
        <taxon>Agaricomycetidae</taxon>
        <taxon>Agaricales</taxon>
        <taxon>Marasmiineae</taxon>
        <taxon>Marasmiaceae</taxon>
        <taxon>Paramarasmius</taxon>
    </lineage>
</organism>
<keyword evidence="2" id="KW-0472">Membrane</keyword>
<feature type="coiled-coil region" evidence="1">
    <location>
        <begin position="47"/>
        <end position="148"/>
    </location>
</feature>
<evidence type="ECO:0000256" key="2">
    <source>
        <dbReference type="SAM" id="Phobius"/>
    </source>
</evidence>
<feature type="transmembrane region" description="Helical" evidence="2">
    <location>
        <begin position="20"/>
        <end position="37"/>
    </location>
</feature>
<name>A0AAW0BTT2_9AGAR</name>
<gene>
    <name evidence="3" type="ORF">VNI00_014414</name>
</gene>
<keyword evidence="2" id="KW-0812">Transmembrane</keyword>
<keyword evidence="4" id="KW-1185">Reference proteome</keyword>
<dbReference type="Proteomes" id="UP001383192">
    <property type="component" value="Unassembled WGS sequence"/>
</dbReference>
<evidence type="ECO:0000313" key="4">
    <source>
        <dbReference type="Proteomes" id="UP001383192"/>
    </source>
</evidence>
<sequence>MSSDPSTTAPNSVTYYRVGFWSFMSVASYIGITKLWGRYRRTRDDNGERLQSQTEELREALQQKESDLAELREVLAVEREEVQSRQGALDRVTEEIERVRLQSEKQLAEARDRITRLAEALHTHANELSLAKEETRRLRLENEQLQSNVTLVEPDRIASTDVVRLVISLNGGICQTAELVANAFKSRFQELSGRPPEGESDEIREAVEYTRELLGERMTDMLRNVDHREDDSLLQIAFRASMCAYSEWVITSWAYRTRDEEQLIQDVYDRLREREEQPFSALWRILTRRYARQAFRNAPGADLSGYFLDAFSNVLVLAGLSEEESLDARLRQEFGGQVEGVINVAIQLNTAIGDSITSCELVPINCESGIPFEKNSMKNAFNGGPEELRVPWTDESVLCTTELGLLQSVKVNGRAGEWTHRMLLKPKVVLQSAFETASPVSDT</sequence>
<keyword evidence="1" id="KW-0175">Coiled coil</keyword>
<evidence type="ECO:0000256" key="1">
    <source>
        <dbReference type="SAM" id="Coils"/>
    </source>
</evidence>